<feature type="region of interest" description="Disordered" evidence="1">
    <location>
        <begin position="1"/>
        <end position="65"/>
    </location>
</feature>
<dbReference type="Pfam" id="PF13828">
    <property type="entry name" value="DUF4190"/>
    <property type="match status" value="1"/>
</dbReference>
<feature type="transmembrane region" description="Helical" evidence="2">
    <location>
        <begin position="132"/>
        <end position="160"/>
    </location>
</feature>
<organism evidence="4 5">
    <name type="scientific">Demequina mangrovi</name>
    <dbReference type="NCBI Taxonomy" id="1043493"/>
    <lineage>
        <taxon>Bacteria</taxon>
        <taxon>Bacillati</taxon>
        <taxon>Actinomycetota</taxon>
        <taxon>Actinomycetes</taxon>
        <taxon>Micrococcales</taxon>
        <taxon>Demequinaceae</taxon>
        <taxon>Demequina</taxon>
    </lineage>
</organism>
<name>A0A1H6ZT42_9MICO</name>
<feature type="domain" description="DUF4190" evidence="3">
    <location>
        <begin position="88"/>
        <end position="147"/>
    </location>
</feature>
<feature type="transmembrane region" description="Helical" evidence="2">
    <location>
        <begin position="87"/>
        <end position="120"/>
    </location>
</feature>
<reference evidence="5" key="1">
    <citation type="submission" date="2016-10" db="EMBL/GenBank/DDBJ databases">
        <authorList>
            <person name="Varghese N."/>
        </authorList>
    </citation>
    <scope>NUCLEOTIDE SEQUENCE [LARGE SCALE GENOMIC DNA]</scope>
    <source>
        <strain evidence="5">DSM 24868</strain>
    </source>
</reference>
<dbReference type="InterPro" id="IPR025241">
    <property type="entry name" value="DUF4190"/>
</dbReference>
<gene>
    <name evidence="4" type="ORF">SAMN05421637_2158</name>
</gene>
<keyword evidence="2" id="KW-0472">Membrane</keyword>
<dbReference type="RefSeq" id="WP_052406054.1">
    <property type="nucleotide sequence ID" value="NZ_BBLU01000015.1"/>
</dbReference>
<proteinExistence type="predicted"/>
<evidence type="ECO:0000256" key="2">
    <source>
        <dbReference type="SAM" id="Phobius"/>
    </source>
</evidence>
<evidence type="ECO:0000313" key="4">
    <source>
        <dbReference type="EMBL" id="SEJ52852.1"/>
    </source>
</evidence>
<evidence type="ECO:0000256" key="1">
    <source>
        <dbReference type="SAM" id="MobiDB-lite"/>
    </source>
</evidence>
<evidence type="ECO:0000313" key="5">
    <source>
        <dbReference type="Proteomes" id="UP000183315"/>
    </source>
</evidence>
<dbReference type="EMBL" id="FNZI01000004">
    <property type="protein sequence ID" value="SEJ52852.1"/>
    <property type="molecule type" value="Genomic_DNA"/>
</dbReference>
<dbReference type="STRING" id="1043493.SAMN05421637_2158"/>
<keyword evidence="2" id="KW-0812">Transmembrane</keyword>
<dbReference type="OrthoDB" id="4374883at2"/>
<keyword evidence="2" id="KW-1133">Transmembrane helix</keyword>
<dbReference type="AlphaFoldDB" id="A0A1H6ZT42"/>
<evidence type="ECO:0000259" key="3">
    <source>
        <dbReference type="Pfam" id="PF13828"/>
    </source>
</evidence>
<accession>A0A1H6ZT42</accession>
<dbReference type="Proteomes" id="UP000183315">
    <property type="component" value="Unassembled WGS sequence"/>
</dbReference>
<keyword evidence="5" id="KW-1185">Reference proteome</keyword>
<protein>
    <recommendedName>
        <fullName evidence="3">DUF4190 domain-containing protein</fullName>
    </recommendedName>
</protein>
<feature type="compositionally biased region" description="Pro residues" evidence="1">
    <location>
        <begin position="29"/>
        <end position="48"/>
    </location>
</feature>
<feature type="compositionally biased region" description="Low complexity" evidence="1">
    <location>
        <begin position="49"/>
        <end position="65"/>
    </location>
</feature>
<sequence>MTNPPQDPFAQEPPETPPSGTSGAQGAPTPQPEQPQQPPQQPPQPAQPAPGYTQAPPQQGYAQPGYAQPGYGAAPAYGPGSGTQKNWMGVTALILSLAGLFTGITAIGGIVFGHLSLAAAKRGEADNRGLGLAGLIIGYILVVLGIFALIAIFAFAGWFLNECGGDNPAEWCNVTIETTQGA</sequence>